<dbReference type="AlphaFoldDB" id="A0A9I9E4T5"/>
<dbReference type="Gramene" id="MELO3C028775.2.1">
    <property type="protein sequence ID" value="MELO3C028775.2.1"/>
    <property type="gene ID" value="MELO3C028775.2"/>
</dbReference>
<protein>
    <submittedName>
        <fullName evidence="2">Uncharacterized protein</fullName>
    </submittedName>
</protein>
<feature type="compositionally biased region" description="Basic residues" evidence="1">
    <location>
        <begin position="1"/>
        <end position="14"/>
    </location>
</feature>
<name>A0A9I9E4T5_CUCME</name>
<reference evidence="2" key="1">
    <citation type="submission" date="2023-03" db="UniProtKB">
        <authorList>
            <consortium name="EnsemblPlants"/>
        </authorList>
    </citation>
    <scope>IDENTIFICATION</scope>
</reference>
<evidence type="ECO:0000256" key="1">
    <source>
        <dbReference type="SAM" id="MobiDB-lite"/>
    </source>
</evidence>
<feature type="region of interest" description="Disordered" evidence="1">
    <location>
        <begin position="1"/>
        <end position="67"/>
    </location>
</feature>
<dbReference type="EnsemblPlants" id="MELO3C028775.2.1">
    <property type="protein sequence ID" value="MELO3C028775.2.1"/>
    <property type="gene ID" value="MELO3C028775.2"/>
</dbReference>
<accession>A0A9I9E4T5</accession>
<proteinExistence type="predicted"/>
<evidence type="ECO:0000313" key="2">
    <source>
        <dbReference type="EnsemblPlants" id="MELO3C028775.2.1"/>
    </source>
</evidence>
<organism evidence="2">
    <name type="scientific">Cucumis melo</name>
    <name type="common">Muskmelon</name>
    <dbReference type="NCBI Taxonomy" id="3656"/>
    <lineage>
        <taxon>Eukaryota</taxon>
        <taxon>Viridiplantae</taxon>
        <taxon>Streptophyta</taxon>
        <taxon>Embryophyta</taxon>
        <taxon>Tracheophyta</taxon>
        <taxon>Spermatophyta</taxon>
        <taxon>Magnoliopsida</taxon>
        <taxon>eudicotyledons</taxon>
        <taxon>Gunneridae</taxon>
        <taxon>Pentapetalae</taxon>
        <taxon>rosids</taxon>
        <taxon>fabids</taxon>
        <taxon>Cucurbitales</taxon>
        <taxon>Cucurbitaceae</taxon>
        <taxon>Benincaseae</taxon>
        <taxon>Cucumis</taxon>
    </lineage>
</organism>
<sequence>MKFPKRGMRRHMSINKKVVYKQYKETEPKTKSAPRLDQSTSTRRCQRAHQRGSRSNTIKPSKPAATR</sequence>